<dbReference type="PANTHER" id="PTHR43434:SF1">
    <property type="entry name" value="PHOSPHOGLYCOLATE PHOSPHATASE"/>
    <property type="match status" value="1"/>
</dbReference>
<dbReference type="SFLD" id="SFLDS00003">
    <property type="entry name" value="Haloacid_Dehalogenase"/>
    <property type="match status" value="1"/>
</dbReference>
<organism evidence="5 6">
    <name type="scientific">Albidovulum sediminis</name>
    <dbReference type="NCBI Taxonomy" id="3066345"/>
    <lineage>
        <taxon>Bacteria</taxon>
        <taxon>Pseudomonadati</taxon>
        <taxon>Pseudomonadota</taxon>
        <taxon>Alphaproteobacteria</taxon>
        <taxon>Rhodobacterales</taxon>
        <taxon>Paracoccaceae</taxon>
        <taxon>Albidovulum</taxon>
    </lineage>
</organism>
<comment type="caution">
    <text evidence="5">The sequence shown here is derived from an EMBL/GenBank/DDBJ whole genome shotgun (WGS) entry which is preliminary data.</text>
</comment>
<evidence type="ECO:0000256" key="1">
    <source>
        <dbReference type="ARBA" id="ARBA00000830"/>
    </source>
</evidence>
<dbReference type="EMBL" id="JAOCQF010000011">
    <property type="protein sequence ID" value="MCT8332015.1"/>
    <property type="molecule type" value="Genomic_DNA"/>
</dbReference>
<dbReference type="InterPro" id="IPR050155">
    <property type="entry name" value="HAD-like_hydrolase_sf"/>
</dbReference>
<dbReference type="InterPro" id="IPR006439">
    <property type="entry name" value="HAD-SF_hydro_IA"/>
</dbReference>
<dbReference type="InterPro" id="IPR023198">
    <property type="entry name" value="PGP-like_dom2"/>
</dbReference>
<keyword evidence="5" id="KW-0378">Hydrolase</keyword>
<dbReference type="PANTHER" id="PTHR43434">
    <property type="entry name" value="PHOSPHOGLYCOLATE PHOSPHATASE"/>
    <property type="match status" value="1"/>
</dbReference>
<evidence type="ECO:0000313" key="5">
    <source>
        <dbReference type="EMBL" id="MCT8332015.1"/>
    </source>
</evidence>
<dbReference type="EC" id="3.1.3.18" evidence="4"/>
<dbReference type="RefSeq" id="WP_261497877.1">
    <property type="nucleotide sequence ID" value="NZ_JAOCQF010000011.1"/>
</dbReference>
<keyword evidence="6" id="KW-1185">Reference proteome</keyword>
<dbReference type="NCBIfam" id="TIGR01549">
    <property type="entry name" value="HAD-SF-IA-v1"/>
    <property type="match status" value="1"/>
</dbReference>
<dbReference type="Pfam" id="PF13419">
    <property type="entry name" value="HAD_2"/>
    <property type="match status" value="1"/>
</dbReference>
<name>A0ABT2NWW9_9RHOB</name>
<gene>
    <name evidence="5" type="ORF">N5I32_21085</name>
</gene>
<dbReference type="GO" id="GO:0016787">
    <property type="term" value="F:hydrolase activity"/>
    <property type="evidence" value="ECO:0007669"/>
    <property type="project" value="UniProtKB-KW"/>
</dbReference>
<proteinExistence type="inferred from homology"/>
<evidence type="ECO:0000256" key="3">
    <source>
        <dbReference type="ARBA" id="ARBA00006171"/>
    </source>
</evidence>
<sequence length="231" mass="24412">MRGLLLDRDGTIVDLHAPFIRIAQRAAALFSQGDPSLEDALLKAVGFRSDSRRMGVECAFAAGTNEDVIARWQPLLPGTSRTDIQEHLAAIDAHEMAEARPIGKALEVIEAFRKAGYSLGMATNATALSAHASVDRLGLRDALHFVAGCDSGYGAKPEPGMALAFCTASGLRREQIAIVGDTPHDMQTGRNAGLGLCIGVLSGAGTRTDLMEAGAHVVLDTLCEAAQFLRM</sequence>
<comment type="pathway">
    <text evidence="2">Organic acid metabolism; glycolate biosynthesis; glycolate from 2-phosphoglycolate: step 1/1.</text>
</comment>
<comment type="similarity">
    <text evidence="3">Belongs to the HAD-like hydrolase superfamily. CbbY/CbbZ/Gph/YieH family.</text>
</comment>
<dbReference type="Proteomes" id="UP001205601">
    <property type="component" value="Unassembled WGS sequence"/>
</dbReference>
<accession>A0ABT2NWW9</accession>
<dbReference type="SFLD" id="SFLDG01129">
    <property type="entry name" value="C1.5:_HAD__Beta-PGM__Phosphata"/>
    <property type="match status" value="1"/>
</dbReference>
<reference evidence="6" key="1">
    <citation type="submission" date="2023-07" db="EMBL/GenBank/DDBJ databases">
        <title>Defluviimonas sediminis sp. nov., isolated from mangrove sediment.</title>
        <authorList>
            <person name="Liu L."/>
            <person name="Li J."/>
            <person name="Huang Y."/>
            <person name="Pan J."/>
            <person name="Li M."/>
        </authorList>
    </citation>
    <scope>NUCLEOTIDE SEQUENCE [LARGE SCALE GENOMIC DNA]</scope>
    <source>
        <strain evidence="6">FT324</strain>
    </source>
</reference>
<evidence type="ECO:0000256" key="4">
    <source>
        <dbReference type="ARBA" id="ARBA00013078"/>
    </source>
</evidence>
<dbReference type="InterPro" id="IPR036412">
    <property type="entry name" value="HAD-like_sf"/>
</dbReference>
<evidence type="ECO:0000313" key="6">
    <source>
        <dbReference type="Proteomes" id="UP001205601"/>
    </source>
</evidence>
<dbReference type="InterPro" id="IPR023214">
    <property type="entry name" value="HAD_sf"/>
</dbReference>
<comment type="catalytic activity">
    <reaction evidence="1">
        <text>2-phosphoglycolate + H2O = glycolate + phosphate</text>
        <dbReference type="Rhea" id="RHEA:14369"/>
        <dbReference type="ChEBI" id="CHEBI:15377"/>
        <dbReference type="ChEBI" id="CHEBI:29805"/>
        <dbReference type="ChEBI" id="CHEBI:43474"/>
        <dbReference type="ChEBI" id="CHEBI:58033"/>
        <dbReference type="EC" id="3.1.3.18"/>
    </reaction>
</comment>
<dbReference type="Gene3D" id="1.10.150.240">
    <property type="entry name" value="Putative phosphatase, domain 2"/>
    <property type="match status" value="1"/>
</dbReference>
<evidence type="ECO:0000256" key="2">
    <source>
        <dbReference type="ARBA" id="ARBA00004818"/>
    </source>
</evidence>
<dbReference type="SUPFAM" id="SSF56784">
    <property type="entry name" value="HAD-like"/>
    <property type="match status" value="1"/>
</dbReference>
<dbReference type="InterPro" id="IPR041492">
    <property type="entry name" value="HAD_2"/>
</dbReference>
<dbReference type="Gene3D" id="3.40.50.1000">
    <property type="entry name" value="HAD superfamily/HAD-like"/>
    <property type="match status" value="1"/>
</dbReference>
<protein>
    <recommendedName>
        <fullName evidence="4">phosphoglycolate phosphatase</fullName>
        <ecNumber evidence="4">3.1.3.18</ecNumber>
    </recommendedName>
</protein>